<keyword evidence="2" id="KW-1133">Transmembrane helix</keyword>
<proteinExistence type="predicted"/>
<accession>A0A139ANJ0</accession>
<feature type="transmembrane region" description="Helical" evidence="2">
    <location>
        <begin position="15"/>
        <end position="34"/>
    </location>
</feature>
<name>A0A139ANJ0_GONPJ</name>
<organism evidence="3 4">
    <name type="scientific">Gonapodya prolifera (strain JEL478)</name>
    <name type="common">Monoblepharis prolifera</name>
    <dbReference type="NCBI Taxonomy" id="1344416"/>
    <lineage>
        <taxon>Eukaryota</taxon>
        <taxon>Fungi</taxon>
        <taxon>Fungi incertae sedis</taxon>
        <taxon>Chytridiomycota</taxon>
        <taxon>Chytridiomycota incertae sedis</taxon>
        <taxon>Monoblepharidomycetes</taxon>
        <taxon>Monoblepharidales</taxon>
        <taxon>Gonapodyaceae</taxon>
        <taxon>Gonapodya</taxon>
    </lineage>
</organism>
<feature type="compositionally biased region" description="Basic and acidic residues" evidence="1">
    <location>
        <begin position="100"/>
        <end position="112"/>
    </location>
</feature>
<protein>
    <submittedName>
        <fullName evidence="3">Uncharacterized protein</fullName>
    </submittedName>
</protein>
<reference evidence="3 4" key="1">
    <citation type="journal article" date="2015" name="Genome Biol. Evol.">
        <title>Phylogenomic analyses indicate that early fungi evolved digesting cell walls of algal ancestors of land plants.</title>
        <authorList>
            <person name="Chang Y."/>
            <person name="Wang S."/>
            <person name="Sekimoto S."/>
            <person name="Aerts A.L."/>
            <person name="Choi C."/>
            <person name="Clum A."/>
            <person name="LaButti K.M."/>
            <person name="Lindquist E.A."/>
            <person name="Yee Ngan C."/>
            <person name="Ohm R.A."/>
            <person name="Salamov A.A."/>
            <person name="Grigoriev I.V."/>
            <person name="Spatafora J.W."/>
            <person name="Berbee M.L."/>
        </authorList>
    </citation>
    <scope>NUCLEOTIDE SEQUENCE [LARGE SCALE GENOMIC DNA]</scope>
    <source>
        <strain evidence="3 4">JEL478</strain>
    </source>
</reference>
<evidence type="ECO:0000313" key="4">
    <source>
        <dbReference type="Proteomes" id="UP000070544"/>
    </source>
</evidence>
<dbReference type="Proteomes" id="UP000070544">
    <property type="component" value="Unassembled WGS sequence"/>
</dbReference>
<evidence type="ECO:0000256" key="2">
    <source>
        <dbReference type="SAM" id="Phobius"/>
    </source>
</evidence>
<evidence type="ECO:0000313" key="3">
    <source>
        <dbReference type="EMBL" id="KXS18321.1"/>
    </source>
</evidence>
<keyword evidence="2" id="KW-0472">Membrane</keyword>
<keyword evidence="4" id="KW-1185">Reference proteome</keyword>
<sequence length="182" mass="18949">MPSPPSSARLAPASILRFITHIVSLAILAVLVPFRVATDLCGDMAGEKALLHRAMELVCGTCERVMGVGKIAAADVGSPGGDAEIGGKKSAGVNSANAIRAEENNNRPEHRGPSSYTTSRHAGVVHPRPIKATNSKTRPALELYLSSEVLELQAEGQGKEGGVGQEAEKKRVTSVGGLDFQG</sequence>
<gene>
    <name evidence="3" type="ORF">M427DRAFT_42428</name>
</gene>
<evidence type="ECO:0000256" key="1">
    <source>
        <dbReference type="SAM" id="MobiDB-lite"/>
    </source>
</evidence>
<dbReference type="EMBL" id="KQ965742">
    <property type="protein sequence ID" value="KXS18321.1"/>
    <property type="molecule type" value="Genomic_DNA"/>
</dbReference>
<dbReference type="AlphaFoldDB" id="A0A139ANJ0"/>
<feature type="region of interest" description="Disordered" evidence="1">
    <location>
        <begin position="155"/>
        <end position="182"/>
    </location>
</feature>
<feature type="region of interest" description="Disordered" evidence="1">
    <location>
        <begin position="85"/>
        <end position="122"/>
    </location>
</feature>
<keyword evidence="2" id="KW-0812">Transmembrane</keyword>